<accession>A0A0M4LSK1</accession>
<organism evidence="1 2">
    <name type="scientific">Bifidobacterium longum subsp. infantis</name>
    <dbReference type="NCBI Taxonomy" id="1682"/>
    <lineage>
        <taxon>Bacteria</taxon>
        <taxon>Bacillati</taxon>
        <taxon>Actinomycetota</taxon>
        <taxon>Actinomycetes</taxon>
        <taxon>Bifidobacteriales</taxon>
        <taxon>Bifidobacteriaceae</taxon>
        <taxon>Bifidobacterium</taxon>
    </lineage>
</organism>
<gene>
    <name evidence="1" type="ORF">RY67_1822</name>
</gene>
<reference evidence="1 2" key="1">
    <citation type="submission" date="2014-12" db="EMBL/GenBank/DDBJ databases">
        <title>Complete genome sequence of Bifidobacterium longum subsp. infantis BT1.</title>
        <authorList>
            <person name="Kim J.F."/>
            <person name="Kwak M.-J."/>
        </authorList>
    </citation>
    <scope>NUCLEOTIDE SEQUENCE [LARGE SCALE GENOMIC DNA]</scope>
    <source>
        <strain evidence="1 2">BT1</strain>
    </source>
</reference>
<dbReference type="AlphaFoldDB" id="A0A0M4LSK1"/>
<dbReference type="EMBL" id="CP010411">
    <property type="protein sequence ID" value="ALE09832.1"/>
    <property type="molecule type" value="Genomic_DNA"/>
</dbReference>
<evidence type="ECO:0000313" key="2">
    <source>
        <dbReference type="Proteomes" id="UP000067206"/>
    </source>
</evidence>
<evidence type="ECO:0000313" key="1">
    <source>
        <dbReference type="EMBL" id="ALE09832.1"/>
    </source>
</evidence>
<dbReference type="PATRIC" id="fig|1682.24.peg.1778"/>
<protein>
    <submittedName>
        <fullName evidence="1">Uncharacterized protein</fullName>
    </submittedName>
</protein>
<dbReference type="Proteomes" id="UP000067206">
    <property type="component" value="Chromosome"/>
</dbReference>
<name>A0A0M4LSK1_BIFLI</name>
<proteinExistence type="predicted"/>
<sequence length="42" mass="4602">MTANGRLVEFNRILPDTFGVVEIDRPESSTNTAAPSPDHSCR</sequence>